<dbReference type="SMART" id="SM00908">
    <property type="entry name" value="Gal-bind_lectin"/>
    <property type="match status" value="1"/>
</dbReference>
<keyword evidence="6" id="KW-1185">Reference proteome</keyword>
<feature type="domain" description="Galectin" evidence="4">
    <location>
        <begin position="59"/>
        <end position="180"/>
    </location>
</feature>
<dbReference type="InterPro" id="IPR044156">
    <property type="entry name" value="Galectin-like"/>
</dbReference>
<proteinExistence type="predicted"/>
<dbReference type="Proteomes" id="UP000645828">
    <property type="component" value="Unassembled WGS sequence"/>
</dbReference>
<organism evidence="5 6">
    <name type="scientific">Nyctereutes procyonoides</name>
    <name type="common">Raccoon dog</name>
    <name type="synonym">Canis procyonoides</name>
    <dbReference type="NCBI Taxonomy" id="34880"/>
    <lineage>
        <taxon>Eukaryota</taxon>
        <taxon>Metazoa</taxon>
        <taxon>Chordata</taxon>
        <taxon>Craniata</taxon>
        <taxon>Vertebrata</taxon>
        <taxon>Euteleostomi</taxon>
        <taxon>Mammalia</taxon>
        <taxon>Eutheria</taxon>
        <taxon>Laurasiatheria</taxon>
        <taxon>Carnivora</taxon>
        <taxon>Caniformia</taxon>
        <taxon>Canidae</taxon>
        <taxon>Nyctereutes</taxon>
    </lineage>
</organism>
<evidence type="ECO:0000259" key="4">
    <source>
        <dbReference type="PROSITE" id="PS51304"/>
    </source>
</evidence>
<evidence type="ECO:0000313" key="6">
    <source>
        <dbReference type="Proteomes" id="UP000645828"/>
    </source>
</evidence>
<evidence type="ECO:0000256" key="1">
    <source>
        <dbReference type="ARBA" id="ARBA00003397"/>
    </source>
</evidence>
<protein>
    <recommendedName>
        <fullName evidence="3">Galectin</fullName>
    </recommendedName>
</protein>
<sequence>MVKLQLQQPSVSRAPSKARAGALANCTGGGQCRKTGPGLSGQEKLMVKLGDGHLNNSLDSAHIKSGMRPGKKVLVVGIVVLRPQSFAIRLTCGDSEDPFANVTNFFLDLFIYLFMRNTHTERGRDTGRGRSRLHARSPMVEILREHPCFRVFVDGHQLFYFYHRIQASSAVEAIKINRDF</sequence>
<dbReference type="InterPro" id="IPR001079">
    <property type="entry name" value="Galectin_CRD"/>
</dbReference>
<evidence type="ECO:0000313" key="5">
    <source>
        <dbReference type="EMBL" id="CAD7690848.1"/>
    </source>
</evidence>
<keyword evidence="2 3" id="KW-0430">Lectin</keyword>
<evidence type="ECO:0000256" key="3">
    <source>
        <dbReference type="RuleBase" id="RU102079"/>
    </source>
</evidence>
<dbReference type="SUPFAM" id="SSF49899">
    <property type="entry name" value="Concanavalin A-like lectins/glucanases"/>
    <property type="match status" value="1"/>
</dbReference>
<evidence type="ECO:0000256" key="2">
    <source>
        <dbReference type="ARBA" id="ARBA00022734"/>
    </source>
</evidence>
<dbReference type="AlphaFoldDB" id="A0A811ZPB0"/>
<dbReference type="EMBL" id="CAJHUB010000771">
    <property type="protein sequence ID" value="CAD7690848.1"/>
    <property type="molecule type" value="Genomic_DNA"/>
</dbReference>
<dbReference type="Gene3D" id="2.60.120.200">
    <property type="match status" value="1"/>
</dbReference>
<comment type="function">
    <text evidence="1">Does not bind lactose, and may not bind carbohydrates.</text>
</comment>
<name>A0A811ZPB0_NYCPR</name>
<reference evidence="5" key="1">
    <citation type="submission" date="2020-12" db="EMBL/GenBank/DDBJ databases">
        <authorList>
            <consortium name="Molecular Ecology Group"/>
        </authorList>
    </citation>
    <scope>NUCLEOTIDE SEQUENCE</scope>
    <source>
        <strain evidence="5">TBG_1078</strain>
    </source>
</reference>
<dbReference type="PANTHER" id="PTHR11346:SF98">
    <property type="entry name" value="GALECTIN-RELATED PROTEIN"/>
    <property type="match status" value="1"/>
</dbReference>
<dbReference type="PANTHER" id="PTHR11346">
    <property type="entry name" value="GALECTIN"/>
    <property type="match status" value="1"/>
</dbReference>
<comment type="caution">
    <text evidence="5">The sequence shown here is derived from an EMBL/GenBank/DDBJ whole genome shotgun (WGS) entry which is preliminary data.</text>
</comment>
<dbReference type="GO" id="GO:0030246">
    <property type="term" value="F:carbohydrate binding"/>
    <property type="evidence" value="ECO:0007669"/>
    <property type="project" value="UniProtKB-UniRule"/>
</dbReference>
<dbReference type="PROSITE" id="PS51304">
    <property type="entry name" value="GALECTIN"/>
    <property type="match status" value="1"/>
</dbReference>
<dbReference type="InterPro" id="IPR013320">
    <property type="entry name" value="ConA-like_dom_sf"/>
</dbReference>
<accession>A0A811ZPB0</accession>
<gene>
    <name evidence="5" type="ORF">NYPRO_LOCUS23642</name>
</gene>
<dbReference type="Pfam" id="PF00337">
    <property type="entry name" value="Gal-bind_lectin"/>
    <property type="match status" value="1"/>
</dbReference>